<evidence type="ECO:0000313" key="2">
    <source>
        <dbReference type="EMBL" id="KAL0401292.1"/>
    </source>
</evidence>
<dbReference type="AlphaFoldDB" id="A0AAW2T9W7"/>
<protein>
    <submittedName>
        <fullName evidence="2">Retrovirus-related Pol polyprotein from transposon RE1</fullName>
    </submittedName>
</protein>
<accession>A0AAW2T9W7</accession>
<sequence>MAASNEGELEALEQNHTREVVPLPQGKDAIGSRWVYLVRAYGSVDRYKARLAAKGYSQVEGIDYNECFFSVAKVVTYGYYMWMTLS</sequence>
<dbReference type="EMBL" id="JACGWN010000015">
    <property type="protein sequence ID" value="KAL0401292.1"/>
    <property type="molecule type" value="Genomic_DNA"/>
</dbReference>
<organism evidence="2">
    <name type="scientific">Sesamum latifolium</name>
    <dbReference type="NCBI Taxonomy" id="2727402"/>
    <lineage>
        <taxon>Eukaryota</taxon>
        <taxon>Viridiplantae</taxon>
        <taxon>Streptophyta</taxon>
        <taxon>Embryophyta</taxon>
        <taxon>Tracheophyta</taxon>
        <taxon>Spermatophyta</taxon>
        <taxon>Magnoliopsida</taxon>
        <taxon>eudicotyledons</taxon>
        <taxon>Gunneridae</taxon>
        <taxon>Pentapetalae</taxon>
        <taxon>asterids</taxon>
        <taxon>lamiids</taxon>
        <taxon>Lamiales</taxon>
        <taxon>Pedaliaceae</taxon>
        <taxon>Sesamum</taxon>
    </lineage>
</organism>
<proteinExistence type="predicted"/>
<dbReference type="InterPro" id="IPR013103">
    <property type="entry name" value="RVT_2"/>
</dbReference>
<evidence type="ECO:0000259" key="1">
    <source>
        <dbReference type="Pfam" id="PF07727"/>
    </source>
</evidence>
<reference evidence="2" key="1">
    <citation type="submission" date="2020-06" db="EMBL/GenBank/DDBJ databases">
        <authorList>
            <person name="Li T."/>
            <person name="Hu X."/>
            <person name="Zhang T."/>
            <person name="Song X."/>
            <person name="Zhang H."/>
            <person name="Dai N."/>
            <person name="Sheng W."/>
            <person name="Hou X."/>
            <person name="Wei L."/>
        </authorList>
    </citation>
    <scope>NUCLEOTIDE SEQUENCE</scope>
    <source>
        <strain evidence="2">KEN1</strain>
        <tissue evidence="2">Leaf</tissue>
    </source>
</reference>
<feature type="domain" description="Reverse transcriptase Ty1/copia-type" evidence="1">
    <location>
        <begin position="15"/>
        <end position="73"/>
    </location>
</feature>
<dbReference type="Pfam" id="PF07727">
    <property type="entry name" value="RVT_2"/>
    <property type="match status" value="1"/>
</dbReference>
<gene>
    <name evidence="2" type="ORF">Slati_4159100</name>
</gene>
<reference evidence="2" key="2">
    <citation type="journal article" date="2024" name="Plant">
        <title>Genomic evolution and insights into agronomic trait innovations of Sesamum species.</title>
        <authorList>
            <person name="Miao H."/>
            <person name="Wang L."/>
            <person name="Qu L."/>
            <person name="Liu H."/>
            <person name="Sun Y."/>
            <person name="Le M."/>
            <person name="Wang Q."/>
            <person name="Wei S."/>
            <person name="Zheng Y."/>
            <person name="Lin W."/>
            <person name="Duan Y."/>
            <person name="Cao H."/>
            <person name="Xiong S."/>
            <person name="Wang X."/>
            <person name="Wei L."/>
            <person name="Li C."/>
            <person name="Ma Q."/>
            <person name="Ju M."/>
            <person name="Zhao R."/>
            <person name="Li G."/>
            <person name="Mu C."/>
            <person name="Tian Q."/>
            <person name="Mei H."/>
            <person name="Zhang T."/>
            <person name="Gao T."/>
            <person name="Zhang H."/>
        </authorList>
    </citation>
    <scope>NUCLEOTIDE SEQUENCE</scope>
    <source>
        <strain evidence="2">KEN1</strain>
    </source>
</reference>
<name>A0AAW2T9W7_9LAMI</name>
<comment type="caution">
    <text evidence="2">The sequence shown here is derived from an EMBL/GenBank/DDBJ whole genome shotgun (WGS) entry which is preliminary data.</text>
</comment>